<name>A0ABQ3HVR1_9SPHI</name>
<dbReference type="SUPFAM" id="SSF55486">
    <property type="entry name" value="Metalloproteases ('zincins'), catalytic domain"/>
    <property type="match status" value="1"/>
</dbReference>
<dbReference type="InterPro" id="IPR000421">
    <property type="entry name" value="FA58C"/>
</dbReference>
<evidence type="ECO:0000313" key="2">
    <source>
        <dbReference type="EMBL" id="GHE31122.1"/>
    </source>
</evidence>
<gene>
    <name evidence="2" type="ORF">GCM10017764_12730</name>
</gene>
<dbReference type="RefSeq" id="WP_189625803.1">
    <property type="nucleotide sequence ID" value="NZ_BNAF01000004.1"/>
</dbReference>
<keyword evidence="3" id="KW-1185">Reference proteome</keyword>
<sequence length="518" mass="57342">MKSNYFMVLLSLLTISLSYSCQREIQQIELHAVETGSLVSGLNNVNVVYFIPSDLDTVPGYKERINGVMVYTQNFMAKWMGHWGYTNKYIGLPVDLQGKVKLDVIRGTQPKSSYPYEGGAGAVMDEVNAYYTSHPNEKSSDHILVIMPAYSFGSNGDPSGGPFYGIGRWCFALDYPGLDTLNFGLANDNFATKWIGGLAHELGHGINLPHNGGAQSENLQFGTTLMGYGNGTYGKSPTYLSPADAAILANAQPFSQSVRTDWYTSPGFQSNKLYAKYENGDIVVSGKFTSQKLVKNIAYYHRNKGNDNGGYKSVTFASKPIGVDSFYMRMPVDDFRDKGNTNYEFTIRFVHENGSISNIVNDYSFANGVPVINFGDRPAYSKANWSISSFSSQETAAENGLASNIIDNAANTFWHSRWSSNASSYPHEIVVNMGASLEVNRFTFRQRNSRQIKDLEIWISANGTTWTSLGNFALASSTSPQDIILPAVRTFRFFKLQMKSAHDGQQFGALAEVDTYKD</sequence>
<protein>
    <recommendedName>
        <fullName evidence="1">F5/8 type C domain-containing protein</fullName>
    </recommendedName>
</protein>
<proteinExistence type="predicted"/>
<dbReference type="Pfam" id="PF00754">
    <property type="entry name" value="F5_F8_type_C"/>
    <property type="match status" value="1"/>
</dbReference>
<evidence type="ECO:0000313" key="3">
    <source>
        <dbReference type="Proteomes" id="UP000620550"/>
    </source>
</evidence>
<dbReference type="Gene3D" id="2.60.120.260">
    <property type="entry name" value="Galactose-binding domain-like"/>
    <property type="match status" value="1"/>
</dbReference>
<dbReference type="Proteomes" id="UP000620550">
    <property type="component" value="Unassembled WGS sequence"/>
</dbReference>
<evidence type="ECO:0000259" key="1">
    <source>
        <dbReference type="PROSITE" id="PS50022"/>
    </source>
</evidence>
<feature type="domain" description="F5/8 type C" evidence="1">
    <location>
        <begin position="367"/>
        <end position="469"/>
    </location>
</feature>
<dbReference type="EMBL" id="BNAF01000004">
    <property type="protein sequence ID" value="GHE31122.1"/>
    <property type="molecule type" value="Genomic_DNA"/>
</dbReference>
<dbReference type="InterPro" id="IPR008979">
    <property type="entry name" value="Galactose-bd-like_sf"/>
</dbReference>
<accession>A0ABQ3HVR1</accession>
<organism evidence="2 3">
    <name type="scientific">Sphingobacterium griseoflavum</name>
    <dbReference type="NCBI Taxonomy" id="1474952"/>
    <lineage>
        <taxon>Bacteria</taxon>
        <taxon>Pseudomonadati</taxon>
        <taxon>Bacteroidota</taxon>
        <taxon>Sphingobacteriia</taxon>
        <taxon>Sphingobacteriales</taxon>
        <taxon>Sphingobacteriaceae</taxon>
        <taxon>Sphingobacterium</taxon>
    </lineage>
</organism>
<reference evidence="3" key="1">
    <citation type="journal article" date="2019" name="Int. J. Syst. Evol. Microbiol.">
        <title>The Global Catalogue of Microorganisms (GCM) 10K type strain sequencing project: providing services to taxonomists for standard genome sequencing and annotation.</title>
        <authorList>
            <consortium name="The Broad Institute Genomics Platform"/>
            <consortium name="The Broad Institute Genome Sequencing Center for Infectious Disease"/>
            <person name="Wu L."/>
            <person name="Ma J."/>
        </authorList>
    </citation>
    <scope>NUCLEOTIDE SEQUENCE [LARGE SCALE GENOMIC DNA]</scope>
    <source>
        <strain evidence="3">CGMCC 1.12966</strain>
    </source>
</reference>
<dbReference type="PROSITE" id="PS51257">
    <property type="entry name" value="PROKAR_LIPOPROTEIN"/>
    <property type="match status" value="1"/>
</dbReference>
<comment type="caution">
    <text evidence="2">The sequence shown here is derived from an EMBL/GenBank/DDBJ whole genome shotgun (WGS) entry which is preliminary data.</text>
</comment>
<dbReference type="PROSITE" id="PS50022">
    <property type="entry name" value="FA58C_3"/>
    <property type="match status" value="1"/>
</dbReference>
<dbReference type="SUPFAM" id="SSF49785">
    <property type="entry name" value="Galactose-binding domain-like"/>
    <property type="match status" value="1"/>
</dbReference>